<evidence type="ECO:0000313" key="3">
    <source>
        <dbReference type="EMBL" id="UYP43855.1"/>
    </source>
</evidence>
<dbReference type="Pfam" id="PF02517">
    <property type="entry name" value="Rce1-like"/>
    <property type="match status" value="1"/>
</dbReference>
<feature type="transmembrane region" description="Helical" evidence="1">
    <location>
        <begin position="151"/>
        <end position="173"/>
    </location>
</feature>
<feature type="transmembrane region" description="Helical" evidence="1">
    <location>
        <begin position="64"/>
        <end position="87"/>
    </location>
</feature>
<name>A0ABY6HK02_9ARCH</name>
<keyword evidence="4" id="KW-1185">Reference proteome</keyword>
<protein>
    <recommendedName>
        <fullName evidence="2">CAAX prenyl protease 2/Lysostaphin resistance protein A-like domain-containing protein</fullName>
    </recommendedName>
</protein>
<dbReference type="InterPro" id="IPR003675">
    <property type="entry name" value="Rce1/LyrA-like_dom"/>
</dbReference>
<evidence type="ECO:0000259" key="2">
    <source>
        <dbReference type="Pfam" id="PF02517"/>
    </source>
</evidence>
<feature type="transmembrane region" description="Helical" evidence="1">
    <location>
        <begin position="185"/>
        <end position="218"/>
    </location>
</feature>
<keyword evidence="1" id="KW-0472">Membrane</keyword>
<evidence type="ECO:0000313" key="4">
    <source>
        <dbReference type="Proteomes" id="UP001208689"/>
    </source>
</evidence>
<keyword evidence="1" id="KW-0812">Transmembrane</keyword>
<feature type="transmembrane region" description="Helical" evidence="1">
    <location>
        <begin position="108"/>
        <end position="131"/>
    </location>
</feature>
<dbReference type="PANTHER" id="PTHR36435">
    <property type="entry name" value="SLR1288 PROTEIN"/>
    <property type="match status" value="1"/>
</dbReference>
<feature type="domain" description="CAAX prenyl protease 2/Lysostaphin resistance protein A-like" evidence="2">
    <location>
        <begin position="149"/>
        <end position="236"/>
    </location>
</feature>
<evidence type="ECO:0000256" key="1">
    <source>
        <dbReference type="SAM" id="Phobius"/>
    </source>
</evidence>
<dbReference type="Proteomes" id="UP001208689">
    <property type="component" value="Chromosome"/>
</dbReference>
<accession>A0ABY6HK02</accession>
<dbReference type="PANTHER" id="PTHR36435:SF1">
    <property type="entry name" value="CAAX AMINO TERMINAL PROTEASE FAMILY PROTEIN"/>
    <property type="match status" value="1"/>
</dbReference>
<reference evidence="3" key="1">
    <citation type="submission" date="2022-09" db="EMBL/GenBank/DDBJ databases">
        <title>Actin cytoskeleton and complex cell architecture in an #Asgard archaeon.</title>
        <authorList>
            <person name="Ponce Toledo R.I."/>
            <person name="Schleper C."/>
            <person name="Rodrigues Oliveira T."/>
            <person name="Wollweber F."/>
            <person name="Xu J."/>
            <person name="Rittmann S."/>
            <person name="Klingl A."/>
            <person name="Pilhofer M."/>
        </authorList>
    </citation>
    <scope>NUCLEOTIDE SEQUENCE</scope>
    <source>
        <strain evidence="3">B-35</strain>
    </source>
</reference>
<dbReference type="InterPro" id="IPR052710">
    <property type="entry name" value="CAAX_protease"/>
</dbReference>
<feature type="transmembrane region" description="Helical" evidence="1">
    <location>
        <begin position="36"/>
        <end position="58"/>
    </location>
</feature>
<dbReference type="EMBL" id="CP104013">
    <property type="protein sequence ID" value="UYP43855.1"/>
    <property type="molecule type" value="Genomic_DNA"/>
</dbReference>
<keyword evidence="1" id="KW-1133">Transmembrane helix</keyword>
<proteinExistence type="predicted"/>
<organism evidence="3 4">
    <name type="scientific">Candidatus Lokiarchaeum ossiferum</name>
    <dbReference type="NCBI Taxonomy" id="2951803"/>
    <lineage>
        <taxon>Archaea</taxon>
        <taxon>Promethearchaeati</taxon>
        <taxon>Promethearchaeota</taxon>
        <taxon>Promethearchaeia</taxon>
        <taxon>Promethearchaeales</taxon>
        <taxon>Promethearchaeaceae</taxon>
        <taxon>Candidatus Lokiarchaeum</taxon>
    </lineage>
</organism>
<sequence>MDKTSHYNRQAEKYLNTRNFDSIDFQPFKTFKWFQLLLAPIIVWLIYQGLLFGLNYFLGKNPNLFNYLAGLTNLIVFGGFFWIFGLRSRKLDLLITGIKPIEFGSKKWIILAILSAIVLLIVRIVLMIILIDLFPGISPPSRTSADPSPFLLDFTVTALMVPIGEELFFRAFLFKGLCQKTHIWFAIILSSIFFGVAHFSILQGISAFIFGIVVAYFYHRSESIYIPIIMHMINNGLLTILLHFF</sequence>
<feature type="transmembrane region" description="Helical" evidence="1">
    <location>
        <begin position="224"/>
        <end position="244"/>
    </location>
</feature>
<gene>
    <name evidence="3" type="ORF">NEF87_000140</name>
</gene>